<gene>
    <name evidence="1" type="primary">LOC107768147</name>
</gene>
<dbReference type="PANTHER" id="PTHR33067:SF31">
    <property type="entry name" value="RNA-DIRECTED DNA POLYMERASE"/>
    <property type="match status" value="1"/>
</dbReference>
<dbReference type="PaxDb" id="4097-A0A1S3XS84"/>
<dbReference type="KEGG" id="nta:107768147"/>
<proteinExistence type="predicted"/>
<accession>A0A1S3XS84</accession>
<dbReference type="PANTHER" id="PTHR33067">
    <property type="entry name" value="RNA-DIRECTED DNA POLYMERASE-RELATED"/>
    <property type="match status" value="1"/>
</dbReference>
<dbReference type="AlphaFoldDB" id="A0A1S3XS84"/>
<organism evidence="1">
    <name type="scientific">Nicotiana tabacum</name>
    <name type="common">Common tobacco</name>
    <dbReference type="NCBI Taxonomy" id="4097"/>
    <lineage>
        <taxon>Eukaryota</taxon>
        <taxon>Viridiplantae</taxon>
        <taxon>Streptophyta</taxon>
        <taxon>Embryophyta</taxon>
        <taxon>Tracheophyta</taxon>
        <taxon>Spermatophyta</taxon>
        <taxon>Magnoliopsida</taxon>
        <taxon>eudicotyledons</taxon>
        <taxon>Gunneridae</taxon>
        <taxon>Pentapetalae</taxon>
        <taxon>asterids</taxon>
        <taxon>lamiids</taxon>
        <taxon>Solanales</taxon>
        <taxon>Solanaceae</taxon>
        <taxon>Nicotianoideae</taxon>
        <taxon>Nicotianeae</taxon>
        <taxon>Nicotiana</taxon>
    </lineage>
</organism>
<sequence length="199" mass="22868">MLVLPFPQKQRREKLDRQFGHFLEVLNQVHVNLPFTEILLQIPAYAKFLKEILSNKRKAEETLVVKLTEHCSVVLQNKLPRKCGDTGSFTIPCSPGCTNLKNLCVIQVDKFAFHMDFIVMNMEENKEVPLILGRPFLATGRAILDIQERQLMLRVGEERVVFKMKEAIGAPREESVVYSDFKVDVLKELAEEDKHDKCG</sequence>
<feature type="non-terminal residue" evidence="1">
    <location>
        <position position="199"/>
    </location>
</feature>
<dbReference type="Gene3D" id="2.40.70.10">
    <property type="entry name" value="Acid Proteases"/>
    <property type="match status" value="1"/>
</dbReference>
<name>A0A1S3XS84_TOBAC</name>
<dbReference type="OrthoDB" id="851261at2759"/>
<dbReference type="RefSeq" id="XP_016442735.1">
    <property type="nucleotide sequence ID" value="XM_016587249.1"/>
</dbReference>
<dbReference type="InterPro" id="IPR021109">
    <property type="entry name" value="Peptidase_aspartic_dom_sf"/>
</dbReference>
<reference evidence="1" key="1">
    <citation type="submission" date="2025-08" db="UniProtKB">
        <authorList>
            <consortium name="RefSeq"/>
        </authorList>
    </citation>
    <scope>IDENTIFICATION</scope>
</reference>
<evidence type="ECO:0000313" key="1">
    <source>
        <dbReference type="RefSeq" id="XP_016442735.1"/>
    </source>
</evidence>
<protein>
    <submittedName>
        <fullName evidence="1">Uncharacterized protein</fullName>
    </submittedName>
</protein>